<evidence type="ECO:0000313" key="1">
    <source>
        <dbReference type="EMBL" id="MBM6705364.1"/>
    </source>
</evidence>
<sequence length="96" mass="9486">TGTITFAGSKSKLSVDASGATTLTNKLDLTAAGGEIVVSGNGDDTFAFHADQADSCFGAGSTLTLTGTNYSFTTTGNDVLDNVALSVTSGTLTVNG</sequence>
<comment type="caution">
    <text evidence="1">The sequence shown here is derived from an EMBL/GenBank/DDBJ whole genome shotgun (WGS) entry which is preliminary data.</text>
</comment>
<feature type="non-terminal residue" evidence="1">
    <location>
        <position position="96"/>
    </location>
</feature>
<keyword evidence="2" id="KW-1185">Reference proteome</keyword>
<proteinExistence type="predicted"/>
<organism evidence="1 2">
    <name type="scientific">Sutterella massiliensis</name>
    <dbReference type="NCBI Taxonomy" id="1816689"/>
    <lineage>
        <taxon>Bacteria</taxon>
        <taxon>Pseudomonadati</taxon>
        <taxon>Pseudomonadota</taxon>
        <taxon>Betaproteobacteria</taxon>
        <taxon>Burkholderiales</taxon>
        <taxon>Sutterellaceae</taxon>
        <taxon>Sutterella</taxon>
    </lineage>
</organism>
<reference evidence="1 2" key="1">
    <citation type="journal article" date="2021" name="Sci. Rep.">
        <title>The distribution of antibiotic resistance genes in chicken gut microbiota commensals.</title>
        <authorList>
            <person name="Juricova H."/>
            <person name="Matiasovicova J."/>
            <person name="Kubasova T."/>
            <person name="Cejkova D."/>
            <person name="Rychlik I."/>
        </authorList>
    </citation>
    <scope>NUCLEOTIDE SEQUENCE [LARGE SCALE GENOMIC DNA]</scope>
    <source>
        <strain evidence="1 2">An829</strain>
    </source>
</reference>
<protein>
    <submittedName>
        <fullName evidence="1">Uncharacterized protein</fullName>
    </submittedName>
</protein>
<dbReference type="RefSeq" id="WP_205105293.1">
    <property type="nucleotide sequence ID" value="NZ_JACJJC010000394.1"/>
</dbReference>
<evidence type="ECO:0000313" key="2">
    <source>
        <dbReference type="Proteomes" id="UP000715095"/>
    </source>
</evidence>
<accession>A0ABS2DVP7</accession>
<name>A0ABS2DVP7_9BURK</name>
<dbReference type="Proteomes" id="UP000715095">
    <property type="component" value="Unassembled WGS sequence"/>
</dbReference>
<gene>
    <name evidence="1" type="ORF">H6A60_12915</name>
</gene>
<dbReference type="EMBL" id="JACJJC010000394">
    <property type="protein sequence ID" value="MBM6705364.1"/>
    <property type="molecule type" value="Genomic_DNA"/>
</dbReference>
<feature type="non-terminal residue" evidence="1">
    <location>
        <position position="1"/>
    </location>
</feature>